<dbReference type="Pfam" id="PF06144">
    <property type="entry name" value="DNA_pol3_delta"/>
    <property type="match status" value="1"/>
</dbReference>
<dbReference type="InterPro" id="IPR027417">
    <property type="entry name" value="P-loop_NTPase"/>
</dbReference>
<evidence type="ECO:0000256" key="6">
    <source>
        <dbReference type="ARBA" id="ARBA00022932"/>
    </source>
</evidence>
<keyword evidence="5" id="KW-0235">DNA replication</keyword>
<dbReference type="Gene3D" id="1.20.272.10">
    <property type="match status" value="1"/>
</dbReference>
<dbReference type="Pfam" id="PF14840">
    <property type="entry name" value="DNA_pol3_delt_C"/>
    <property type="match status" value="1"/>
</dbReference>
<evidence type="ECO:0000259" key="11">
    <source>
        <dbReference type="Pfam" id="PF14840"/>
    </source>
</evidence>
<gene>
    <name evidence="12" type="primary">holA</name>
    <name evidence="12" type="ORF">SAMEA2273318_00749</name>
</gene>
<dbReference type="Proteomes" id="UP000076008">
    <property type="component" value="Unassembled WGS sequence"/>
</dbReference>
<dbReference type="InterPro" id="IPR005790">
    <property type="entry name" value="DNA_polIII_delta"/>
</dbReference>
<dbReference type="FunFam" id="3.40.50.300:FF:001093">
    <property type="entry name" value="DNA polymerase III subunit delta"/>
    <property type="match status" value="1"/>
</dbReference>
<dbReference type="SUPFAM" id="SSF48019">
    <property type="entry name" value="post-AAA+ oligomerization domain-like"/>
    <property type="match status" value="1"/>
</dbReference>
<proteinExistence type="inferred from homology"/>
<dbReference type="FunFam" id="1.20.272.10:FF:000008">
    <property type="entry name" value="DNA polymerase III, delta subunit"/>
    <property type="match status" value="1"/>
</dbReference>
<feature type="domain" description="DNA polymerase III subunit delta C-terminal" evidence="11">
    <location>
        <begin position="215"/>
        <end position="339"/>
    </location>
</feature>
<dbReference type="CDD" id="cd18138">
    <property type="entry name" value="HLD_clamp_pol_III_delta"/>
    <property type="match status" value="1"/>
</dbReference>
<evidence type="ECO:0000313" key="12">
    <source>
        <dbReference type="EMBL" id="CZU55254.1"/>
    </source>
</evidence>
<keyword evidence="3 12" id="KW-0808">Transferase</keyword>
<dbReference type="GO" id="GO:0003887">
    <property type="term" value="F:DNA-directed DNA polymerase activity"/>
    <property type="evidence" value="ECO:0007669"/>
    <property type="project" value="UniProtKB-UniRule"/>
</dbReference>
<dbReference type="GO" id="GO:0006261">
    <property type="term" value="P:DNA-templated DNA replication"/>
    <property type="evidence" value="ECO:0007669"/>
    <property type="project" value="TreeGrafter"/>
</dbReference>
<dbReference type="GO" id="GO:0003677">
    <property type="term" value="F:DNA binding"/>
    <property type="evidence" value="ECO:0007669"/>
    <property type="project" value="InterPro"/>
</dbReference>
<dbReference type="InterPro" id="IPR008921">
    <property type="entry name" value="DNA_pol3_clamp-load_cplx_C"/>
</dbReference>
<dbReference type="SUPFAM" id="SSF52540">
    <property type="entry name" value="P-loop containing nucleoside triphosphate hydrolases"/>
    <property type="match status" value="1"/>
</dbReference>
<evidence type="ECO:0000313" key="13">
    <source>
        <dbReference type="Proteomes" id="UP000076008"/>
    </source>
</evidence>
<evidence type="ECO:0000256" key="1">
    <source>
        <dbReference type="ARBA" id="ARBA00012417"/>
    </source>
</evidence>
<keyword evidence="4 12" id="KW-0548">Nucleotidyltransferase</keyword>
<dbReference type="FunFam" id="1.10.8.60:FF:000041">
    <property type="entry name" value="DNA polymerase III subunit delta"/>
    <property type="match status" value="1"/>
</dbReference>
<reference evidence="12 13" key="1">
    <citation type="submission" date="2016-03" db="EMBL/GenBank/DDBJ databases">
        <authorList>
            <consortium name="Pathogen Informatics"/>
        </authorList>
    </citation>
    <scope>NUCLEOTIDE SEQUENCE [LARGE SCALE GENOMIC DNA]</scope>
    <source>
        <strain evidence="13">e1252</strain>
    </source>
</reference>
<dbReference type="PANTHER" id="PTHR34388">
    <property type="entry name" value="DNA POLYMERASE III SUBUNIT DELTA"/>
    <property type="match status" value="1"/>
</dbReference>
<dbReference type="EMBL" id="FJXR01000003">
    <property type="protein sequence ID" value="CZU55254.1"/>
    <property type="molecule type" value="Genomic_DNA"/>
</dbReference>
<dbReference type="EC" id="2.7.7.7" evidence="1 9"/>
<sequence>MMIRLYPEQLRAQLNEGLRAAYLLLGNDPLLLQESLDAVRHAAAAQGFDEHHTVQLDNNTDWNALFSLCQAMSLFASRQTIQILLPDNGPNAAMNEQLATLVSLLHSDLLFIVRGNKLTKAQENAAWFTQLAAHAVQVTCQTPEQAHLPKWVAARAKQNNLQLDDAANQLLCYCYEGNLLALAQALDRLSLLWPDGKLTLPRVEQAVNDAAHFTPFHWVDALLSAKSKRALHILQQLRLEGSEPVILLRTLQRELLLLITLKRQSAHTPLRSLFDKHRVWQNRRALTTEAVNRLSHEQLHQAVQLLMRAELTLKQDYGQSVWAELESLSLLLCHKALADVFIDG</sequence>
<dbReference type="NCBIfam" id="TIGR01128">
    <property type="entry name" value="holA"/>
    <property type="match status" value="1"/>
</dbReference>
<evidence type="ECO:0000256" key="2">
    <source>
        <dbReference type="ARBA" id="ARBA00017703"/>
    </source>
</evidence>
<dbReference type="Gene3D" id="1.10.8.60">
    <property type="match status" value="1"/>
</dbReference>
<evidence type="ECO:0000259" key="10">
    <source>
        <dbReference type="Pfam" id="PF06144"/>
    </source>
</evidence>
<name>A0A144DED7_ENTCL</name>
<protein>
    <recommendedName>
        <fullName evidence="2 9">DNA polymerase III subunit delta</fullName>
        <ecNumber evidence="1 9">2.7.7.7</ecNumber>
    </recommendedName>
</protein>
<dbReference type="InterPro" id="IPR010372">
    <property type="entry name" value="DNA_pol3_delta_N"/>
</dbReference>
<dbReference type="PANTHER" id="PTHR34388:SF1">
    <property type="entry name" value="DNA POLYMERASE III SUBUNIT DELTA"/>
    <property type="match status" value="1"/>
</dbReference>
<evidence type="ECO:0000256" key="7">
    <source>
        <dbReference type="ARBA" id="ARBA00034754"/>
    </source>
</evidence>
<dbReference type="Gene3D" id="3.40.50.300">
    <property type="entry name" value="P-loop containing nucleotide triphosphate hydrolases"/>
    <property type="match status" value="1"/>
</dbReference>
<evidence type="ECO:0000256" key="4">
    <source>
        <dbReference type="ARBA" id="ARBA00022695"/>
    </source>
</evidence>
<evidence type="ECO:0000256" key="3">
    <source>
        <dbReference type="ARBA" id="ARBA00022679"/>
    </source>
</evidence>
<dbReference type="InterPro" id="IPR032780">
    <property type="entry name" value="DNA_pol3_delt_C"/>
</dbReference>
<keyword evidence="6" id="KW-0239">DNA-directed DNA polymerase</keyword>
<evidence type="ECO:0000256" key="5">
    <source>
        <dbReference type="ARBA" id="ARBA00022705"/>
    </source>
</evidence>
<organism evidence="12 13">
    <name type="scientific">Enterobacter cloacae</name>
    <dbReference type="NCBI Taxonomy" id="550"/>
    <lineage>
        <taxon>Bacteria</taxon>
        <taxon>Pseudomonadati</taxon>
        <taxon>Pseudomonadota</taxon>
        <taxon>Gammaproteobacteria</taxon>
        <taxon>Enterobacterales</taxon>
        <taxon>Enterobacteriaceae</taxon>
        <taxon>Enterobacter</taxon>
        <taxon>Enterobacter cloacae complex</taxon>
    </lineage>
</organism>
<comment type="catalytic activity">
    <reaction evidence="8">
        <text>DNA(n) + a 2'-deoxyribonucleoside 5'-triphosphate = DNA(n+1) + diphosphate</text>
        <dbReference type="Rhea" id="RHEA:22508"/>
        <dbReference type="Rhea" id="RHEA-COMP:17339"/>
        <dbReference type="Rhea" id="RHEA-COMP:17340"/>
        <dbReference type="ChEBI" id="CHEBI:33019"/>
        <dbReference type="ChEBI" id="CHEBI:61560"/>
        <dbReference type="ChEBI" id="CHEBI:173112"/>
        <dbReference type="EC" id="2.7.7.7"/>
    </reaction>
</comment>
<comment type="similarity">
    <text evidence="7">Belongs to the DNA polymerase HolA subunit family.</text>
</comment>
<evidence type="ECO:0000256" key="9">
    <source>
        <dbReference type="NCBIfam" id="TIGR01128"/>
    </source>
</evidence>
<accession>A0A144DED7</accession>
<evidence type="ECO:0000256" key="8">
    <source>
        <dbReference type="ARBA" id="ARBA00049244"/>
    </source>
</evidence>
<dbReference type="GO" id="GO:0009360">
    <property type="term" value="C:DNA polymerase III complex"/>
    <property type="evidence" value="ECO:0007669"/>
    <property type="project" value="UniProtKB-UniRule"/>
</dbReference>
<feature type="domain" description="DNA polymerase III delta N-terminal" evidence="10">
    <location>
        <begin position="22"/>
        <end position="141"/>
    </location>
</feature>
<dbReference type="AlphaFoldDB" id="A0A144DED7"/>